<feature type="coiled-coil region" evidence="1">
    <location>
        <begin position="332"/>
        <end position="359"/>
    </location>
</feature>
<evidence type="ECO:0000313" key="4">
    <source>
        <dbReference type="Proteomes" id="UP000176424"/>
    </source>
</evidence>
<accession>A0A1F4ZW45</accession>
<organism evidence="3 4">
    <name type="scientific">Candidatus Amesbacteria bacterium RIFOXYB1_FULL_44_23</name>
    <dbReference type="NCBI Taxonomy" id="1797263"/>
    <lineage>
        <taxon>Bacteria</taxon>
        <taxon>Candidatus Amesiibacteriota</taxon>
    </lineage>
</organism>
<dbReference type="AlphaFoldDB" id="A0A1F4ZW45"/>
<feature type="compositionally biased region" description="Basic and acidic residues" evidence="2">
    <location>
        <begin position="148"/>
        <end position="163"/>
    </location>
</feature>
<evidence type="ECO:0000313" key="3">
    <source>
        <dbReference type="EMBL" id="OGD09614.1"/>
    </source>
</evidence>
<feature type="compositionally biased region" description="Basic and acidic residues" evidence="2">
    <location>
        <begin position="731"/>
        <end position="741"/>
    </location>
</feature>
<keyword evidence="1" id="KW-0175">Coiled coil</keyword>
<feature type="region of interest" description="Disordered" evidence="2">
    <location>
        <begin position="500"/>
        <end position="537"/>
    </location>
</feature>
<dbReference type="Proteomes" id="UP000176424">
    <property type="component" value="Unassembled WGS sequence"/>
</dbReference>
<evidence type="ECO:0000256" key="2">
    <source>
        <dbReference type="SAM" id="MobiDB-lite"/>
    </source>
</evidence>
<gene>
    <name evidence="3" type="ORF">A2397_00930</name>
</gene>
<reference evidence="3 4" key="1">
    <citation type="journal article" date="2016" name="Nat. Commun.">
        <title>Thousands of microbial genomes shed light on interconnected biogeochemical processes in an aquifer system.</title>
        <authorList>
            <person name="Anantharaman K."/>
            <person name="Brown C.T."/>
            <person name="Hug L.A."/>
            <person name="Sharon I."/>
            <person name="Castelle C.J."/>
            <person name="Probst A.J."/>
            <person name="Thomas B.C."/>
            <person name="Singh A."/>
            <person name="Wilkins M.J."/>
            <person name="Karaoz U."/>
            <person name="Brodie E.L."/>
            <person name="Williams K.H."/>
            <person name="Hubbard S.S."/>
            <person name="Banfield J.F."/>
        </authorList>
    </citation>
    <scope>NUCLEOTIDE SEQUENCE [LARGE SCALE GENOMIC DNA]</scope>
</reference>
<proteinExistence type="predicted"/>
<sequence>MSESDGMNPEIGRLKRGLPQRPENPVGETATLSASSERPHANLSANDLSLRIIVGSPEDRESYKGEVLARLEELSEKLGLRSIEDLKHRVSLAHDEYSERRDRGDGAGAPLAAERALQEMIPRLKEDPEAAKFLGDVTTVGSMWHMVQPEESKDRPSEEKKAPDVPNNDIHSEATLGPSEQKKDDKRNGDLDGGGNPNANNGGKGGSGRSELLVTEEVRPAWGGEVKLRGVSGRTSLLEEQEKAAGLEPGTWLFEQGEARLVENKNLLRRLEPGQLREILVGDADPVVKDVAKEVWFDEVSQVGKVYRRVTGESVEDFVLRRVSGRSEKPAVTAQEKDLEEKEEEFNRYLKKNKRAAEVINGIVEDEERALKTKEEVPWRDAVISEEVWQHRDDVSRRAGRNISGVKIIDTKPIYEMSQEERETEFGRRASEVFKQEQDKAESERKQIDLENIKKQTSTWATLLGVAVMADELGEFVEDLAKHGGPKNPNLLREFREWKEARKTKQSVPEPDKPKPEPESEPKKQQEENKVDPEKEMREKIYNMSPRQLQIEISRTDSNYPLELLKAEKKRRLDDLVKYSEEHGQGDLVKYVRDRLNGVLEVSFPNNFRGPLEDYRDNFSHTEPIDDTRHRGMRQIWVEDEVNNLLLQIYSDTKDPAIIASASIPGVNIQMDLKSRNERSRVDMGVFISNPVGRLQRVPATRAQWEAMVQGWPFSQEVKASMGRYYDEKERIEREEEEARRRAAQPPPQVPASQENGGNKYKPDQAIRLIIDKNWREPTTVVDQDTMAKTIGDMKENPQYKELAEMMEKIMKLNEFVPSNTTPMSEWVKKFAEIDVWTLTSLIGNEDLNVGISCSARKLGVVRRGDGSLTYDAQKLERYKRLTTGEKPDFGTEIRRDIAKEMKIANPEDPKVWMVFIYGYNFLKMCGLPAVLVREYVGVDPSGNIQENPGYFHPDVNRQMWEAAYSEIAVKEVSKRSATAQVANGQFIKQLQHNRADSTYRIAGVPVYEALSSPFRFDSFTASKGVFRSKQALLSRIMEGGKISVAEMENTPTLAQMKVNAVTSEWRAMVMESEKQLLVNEPEKNLIFRTPFALKMAEKIIRQLDDMDQLSGDLANVNERVSEVFSRMLLIRLGLDSTGTLVSQNELSATILAEIFRHPFRYFDPKKDKEFTIDVRGLAGWIGSHGRTLNPKKDLLTRSANADYIRKSAINWFKKSSHAQNYVRRAVWGDINAMSESFSEVEGMVKWVEYNNNKPDERKFAIELNNFNGAVLG</sequence>
<protein>
    <submittedName>
        <fullName evidence="3">Uncharacterized protein</fullName>
    </submittedName>
</protein>
<feature type="region of interest" description="Disordered" evidence="2">
    <location>
        <begin position="1"/>
        <end position="47"/>
    </location>
</feature>
<feature type="compositionally biased region" description="Gly residues" evidence="2">
    <location>
        <begin position="191"/>
        <end position="208"/>
    </location>
</feature>
<name>A0A1F4ZW45_9BACT</name>
<evidence type="ECO:0000256" key="1">
    <source>
        <dbReference type="SAM" id="Coils"/>
    </source>
</evidence>
<dbReference type="EMBL" id="MEXR01000029">
    <property type="protein sequence ID" value="OGD09614.1"/>
    <property type="molecule type" value="Genomic_DNA"/>
</dbReference>
<comment type="caution">
    <text evidence="3">The sequence shown here is derived from an EMBL/GenBank/DDBJ whole genome shotgun (WGS) entry which is preliminary data.</text>
</comment>
<feature type="region of interest" description="Disordered" evidence="2">
    <location>
        <begin position="731"/>
        <end position="763"/>
    </location>
</feature>
<feature type="compositionally biased region" description="Basic and acidic residues" evidence="2">
    <location>
        <begin position="180"/>
        <end position="190"/>
    </location>
</feature>
<feature type="region of interest" description="Disordered" evidence="2">
    <location>
        <begin position="148"/>
        <end position="209"/>
    </location>
</feature>
<feature type="compositionally biased region" description="Basic and acidic residues" evidence="2">
    <location>
        <begin position="510"/>
        <end position="537"/>
    </location>
</feature>